<dbReference type="EMBL" id="OX596093">
    <property type="protein sequence ID" value="CAN0570560.1"/>
    <property type="molecule type" value="Genomic_DNA"/>
</dbReference>
<sequence>MVIAHWCIVIGLQVKYNIKIPWLLGLPARTTTSGYTQPMGRAPLGIIQAKQSVTSCLAITTSRQKVNGICCLPYVTTWTSTSEDRAAEYTAAHYRQGSRALLEEVSSRGQVAGAATQGGQGWRGKESGWRTLARAA</sequence>
<gene>
    <name evidence="1" type="ORF">MRATA1EN22A_LOCUS28161</name>
</gene>
<name>A0AC60A8R4_RANTA</name>
<proteinExistence type="predicted"/>
<protein>
    <submittedName>
        <fullName evidence="1">Uncharacterized protein</fullName>
    </submittedName>
</protein>
<evidence type="ECO:0000313" key="2">
    <source>
        <dbReference type="Proteomes" id="UP001162501"/>
    </source>
</evidence>
<dbReference type="Proteomes" id="UP001162501">
    <property type="component" value="Chromosome 9"/>
</dbReference>
<evidence type="ECO:0000313" key="1">
    <source>
        <dbReference type="EMBL" id="CAN0570560.1"/>
    </source>
</evidence>
<organism evidence="1 2">
    <name type="scientific">Rangifer tarandus platyrhynchus</name>
    <name type="common">Svalbard reindeer</name>
    <dbReference type="NCBI Taxonomy" id="3082113"/>
    <lineage>
        <taxon>Eukaryota</taxon>
        <taxon>Metazoa</taxon>
        <taxon>Chordata</taxon>
        <taxon>Craniata</taxon>
        <taxon>Vertebrata</taxon>
        <taxon>Euteleostomi</taxon>
        <taxon>Mammalia</taxon>
        <taxon>Eutheria</taxon>
        <taxon>Laurasiatheria</taxon>
        <taxon>Artiodactyla</taxon>
        <taxon>Ruminantia</taxon>
        <taxon>Pecora</taxon>
        <taxon>Cervidae</taxon>
        <taxon>Odocoileinae</taxon>
        <taxon>Rangifer</taxon>
    </lineage>
</organism>
<accession>A0AC60A8R4</accession>
<reference evidence="1" key="2">
    <citation type="submission" date="2025-03" db="EMBL/GenBank/DDBJ databases">
        <authorList>
            <consortium name="ELIXIR-Norway"/>
            <consortium name="Elixir Norway"/>
        </authorList>
    </citation>
    <scope>NUCLEOTIDE SEQUENCE</scope>
</reference>
<reference evidence="1" key="1">
    <citation type="submission" date="2023-05" db="EMBL/GenBank/DDBJ databases">
        <authorList>
            <consortium name="ELIXIR-Norway"/>
        </authorList>
    </citation>
    <scope>NUCLEOTIDE SEQUENCE</scope>
</reference>